<keyword evidence="1" id="KW-1133">Transmembrane helix</keyword>
<keyword evidence="1" id="KW-0472">Membrane</keyword>
<evidence type="ECO:0000256" key="1">
    <source>
        <dbReference type="SAM" id="Phobius"/>
    </source>
</evidence>
<dbReference type="AlphaFoldDB" id="A0A0E9SVW1"/>
<dbReference type="EMBL" id="GBXM01063078">
    <property type="protein sequence ID" value="JAH45499.1"/>
    <property type="molecule type" value="Transcribed_RNA"/>
</dbReference>
<organism evidence="2">
    <name type="scientific">Anguilla anguilla</name>
    <name type="common">European freshwater eel</name>
    <name type="synonym">Muraena anguilla</name>
    <dbReference type="NCBI Taxonomy" id="7936"/>
    <lineage>
        <taxon>Eukaryota</taxon>
        <taxon>Metazoa</taxon>
        <taxon>Chordata</taxon>
        <taxon>Craniata</taxon>
        <taxon>Vertebrata</taxon>
        <taxon>Euteleostomi</taxon>
        <taxon>Actinopterygii</taxon>
        <taxon>Neopterygii</taxon>
        <taxon>Teleostei</taxon>
        <taxon>Anguilliformes</taxon>
        <taxon>Anguillidae</taxon>
        <taxon>Anguilla</taxon>
    </lineage>
</organism>
<sequence length="45" mass="5299">MEEVDGRTCGFFLYLCIILSHGQLLCLRRVTQTARTLFIDTYTWN</sequence>
<evidence type="ECO:0000313" key="2">
    <source>
        <dbReference type="EMBL" id="JAH45499.1"/>
    </source>
</evidence>
<protein>
    <submittedName>
        <fullName evidence="2">Uncharacterized protein</fullName>
    </submittedName>
</protein>
<accession>A0A0E9SVW1</accession>
<reference evidence="2" key="1">
    <citation type="submission" date="2014-11" db="EMBL/GenBank/DDBJ databases">
        <authorList>
            <person name="Amaro Gonzalez C."/>
        </authorList>
    </citation>
    <scope>NUCLEOTIDE SEQUENCE</scope>
</reference>
<name>A0A0E9SVW1_ANGAN</name>
<keyword evidence="1" id="KW-0812">Transmembrane</keyword>
<feature type="transmembrane region" description="Helical" evidence="1">
    <location>
        <begin position="12"/>
        <end position="30"/>
    </location>
</feature>
<proteinExistence type="predicted"/>
<reference evidence="2" key="2">
    <citation type="journal article" date="2015" name="Fish Shellfish Immunol.">
        <title>Early steps in the European eel (Anguilla anguilla)-Vibrio vulnificus interaction in the gills: Role of the RtxA13 toxin.</title>
        <authorList>
            <person name="Callol A."/>
            <person name="Pajuelo D."/>
            <person name="Ebbesson L."/>
            <person name="Teles M."/>
            <person name="MacKenzie S."/>
            <person name="Amaro C."/>
        </authorList>
    </citation>
    <scope>NUCLEOTIDE SEQUENCE</scope>
</reference>